<dbReference type="EMBL" id="JAEMHK010000010">
    <property type="protein sequence ID" value="MBJ6801234.1"/>
    <property type="molecule type" value="Genomic_DNA"/>
</dbReference>
<dbReference type="RefSeq" id="WP_199395732.1">
    <property type="nucleotide sequence ID" value="NZ_JAEMHK010000010.1"/>
</dbReference>
<dbReference type="Proteomes" id="UP000641025">
    <property type="component" value="Unassembled WGS sequence"/>
</dbReference>
<keyword evidence="2" id="KW-1185">Reference proteome</keyword>
<gene>
    <name evidence="1" type="ORF">JFN90_13955</name>
</gene>
<protein>
    <submittedName>
        <fullName evidence="1">Uncharacterized protein</fullName>
    </submittedName>
</protein>
<evidence type="ECO:0000313" key="1">
    <source>
        <dbReference type="EMBL" id="MBJ6801234.1"/>
    </source>
</evidence>
<accession>A0ABS0YTI9</accession>
<reference evidence="1 2" key="1">
    <citation type="submission" date="2020-12" db="EMBL/GenBank/DDBJ databases">
        <title>Geomonas sp. Red259, isolated from paddy soil.</title>
        <authorList>
            <person name="Xu Z."/>
            <person name="Zhang Z."/>
            <person name="Masuda Y."/>
            <person name="Itoh H."/>
            <person name="Senoo K."/>
        </authorList>
    </citation>
    <scope>NUCLEOTIDE SEQUENCE [LARGE SCALE GENOMIC DNA]</scope>
    <source>
        <strain evidence="1 2">Red259</strain>
    </source>
</reference>
<proteinExistence type="predicted"/>
<sequence>MRKTVVKSQIHQYHDSTDEWLDLDNIAKVEISSEDPAQPIEAALQPIGSLGWRAAEPGPQMIRLLFDAPQKVKRIYLLINEEEVARTQEFVLRYAQHHGRSFREIVRQQFTFSPPGTTTEQEEYQVDLDGLTTLELEIMPDVSGSAAKASLERLLLA</sequence>
<organism evidence="1 2">
    <name type="scientific">Geomonas propionica</name>
    <dbReference type="NCBI Taxonomy" id="2798582"/>
    <lineage>
        <taxon>Bacteria</taxon>
        <taxon>Pseudomonadati</taxon>
        <taxon>Thermodesulfobacteriota</taxon>
        <taxon>Desulfuromonadia</taxon>
        <taxon>Geobacterales</taxon>
        <taxon>Geobacteraceae</taxon>
        <taxon>Geomonas</taxon>
    </lineage>
</organism>
<evidence type="ECO:0000313" key="2">
    <source>
        <dbReference type="Proteomes" id="UP000641025"/>
    </source>
</evidence>
<comment type="caution">
    <text evidence="1">The sequence shown here is derived from an EMBL/GenBank/DDBJ whole genome shotgun (WGS) entry which is preliminary data.</text>
</comment>
<name>A0ABS0YTI9_9BACT</name>